<gene>
    <name evidence="2" type="ORF">CEE37_13620</name>
</gene>
<dbReference type="Pfam" id="PF02830">
    <property type="entry name" value="V4R"/>
    <property type="match status" value="1"/>
</dbReference>
<evidence type="ECO:0000259" key="1">
    <source>
        <dbReference type="SMART" id="SM00989"/>
    </source>
</evidence>
<feature type="domain" description="4-vinyl reductase 4VR" evidence="1">
    <location>
        <begin position="106"/>
        <end position="169"/>
    </location>
</feature>
<dbReference type="InterPro" id="IPR010523">
    <property type="entry name" value="XylR_N"/>
</dbReference>
<name>A0A532URH2_UNCL8</name>
<proteinExistence type="predicted"/>
<evidence type="ECO:0000313" key="2">
    <source>
        <dbReference type="EMBL" id="TKJ37550.1"/>
    </source>
</evidence>
<protein>
    <recommendedName>
        <fullName evidence="1">4-vinyl reductase 4VR domain-containing protein</fullName>
    </recommendedName>
</protein>
<dbReference type="PANTHER" id="PTHR35090">
    <property type="entry name" value="DNA-DIRECTED RNA POLYMERASE SUBUNIT I"/>
    <property type="match status" value="1"/>
</dbReference>
<dbReference type="Gene3D" id="3.30.1380.20">
    <property type="entry name" value="Trafficking protein particle complex subunit 3"/>
    <property type="match status" value="1"/>
</dbReference>
<sequence length="183" mass="20367">MDNEMLDNLEYIPDGGALMYQGIRYLLIRPETIIELQKVMETELGVEKLGYALYQAGYKGGSLSAEKFRTEQSLSPQEIVRFMATMGGQLGWGRMEVDQMNPDDGTFEMEVYHSVFAEAYGVANFPVCHLIRGVFAGTWGGAIDREIMGLETRCRAVEGPGPCKFIFTPSSRDSSLNVPFDPS</sequence>
<dbReference type="EMBL" id="NJBN01000012">
    <property type="protein sequence ID" value="TKJ37550.1"/>
    <property type="molecule type" value="Genomic_DNA"/>
</dbReference>
<accession>A0A532URH2</accession>
<evidence type="ECO:0000313" key="3">
    <source>
        <dbReference type="Proteomes" id="UP000319619"/>
    </source>
</evidence>
<reference evidence="2 3" key="1">
    <citation type="submission" date="2017-06" db="EMBL/GenBank/DDBJ databases">
        <title>Novel microbial phyla capable of carbon fixation and sulfur reduction in deep-sea sediments.</title>
        <authorList>
            <person name="Huang J."/>
            <person name="Baker B."/>
            <person name="Wang Y."/>
        </authorList>
    </citation>
    <scope>NUCLEOTIDE SEQUENCE [LARGE SCALE GENOMIC DNA]</scope>
    <source>
        <strain evidence="2">B3_LCP</strain>
    </source>
</reference>
<dbReference type="Proteomes" id="UP000319619">
    <property type="component" value="Unassembled WGS sequence"/>
</dbReference>
<dbReference type="SMART" id="SM00989">
    <property type="entry name" value="V4R"/>
    <property type="match status" value="1"/>
</dbReference>
<comment type="caution">
    <text evidence="2">The sequence shown here is derived from an EMBL/GenBank/DDBJ whole genome shotgun (WGS) entry which is preliminary data.</text>
</comment>
<dbReference type="SUPFAM" id="SSF111126">
    <property type="entry name" value="Ligand-binding domain in the NO signalling and Golgi transport"/>
    <property type="match status" value="1"/>
</dbReference>
<dbReference type="AlphaFoldDB" id="A0A532URH2"/>
<dbReference type="PANTHER" id="PTHR35090:SF1">
    <property type="entry name" value="SLR0144 PROTEIN"/>
    <property type="match status" value="1"/>
</dbReference>
<dbReference type="InterPro" id="IPR024096">
    <property type="entry name" value="NO_sig/Golgi_transp_ligand-bd"/>
</dbReference>
<dbReference type="Pfam" id="PF06505">
    <property type="entry name" value="XylR_N"/>
    <property type="match status" value="1"/>
</dbReference>
<dbReference type="InterPro" id="IPR004096">
    <property type="entry name" value="V4R"/>
</dbReference>
<organism evidence="2 3">
    <name type="scientific">candidate division LCP-89 bacterium B3_LCP</name>
    <dbReference type="NCBI Taxonomy" id="2012998"/>
    <lineage>
        <taxon>Bacteria</taxon>
        <taxon>Pseudomonadati</taxon>
        <taxon>Bacteria division LCP-89</taxon>
    </lineage>
</organism>